<keyword evidence="1" id="KW-0472">Membrane</keyword>
<gene>
    <name evidence="3" type="ORF">AAH949_01165</name>
</gene>
<protein>
    <submittedName>
        <fullName evidence="3">DUF2892 domain-containing protein</fullName>
    </submittedName>
</protein>
<accession>A0AAU7E9E4</accession>
<sequence>MSLTEKVVRIILALAIFGLGVYFASWWGLIGLIPLLTGVFGVCPIRVWTGKQACPLGICPISKKPKKD</sequence>
<dbReference type="EMBL" id="CP155620">
    <property type="protein sequence ID" value="XBJ29474.1"/>
    <property type="molecule type" value="Genomic_DNA"/>
</dbReference>
<feature type="transmembrane region" description="Helical" evidence="1">
    <location>
        <begin position="7"/>
        <end position="24"/>
    </location>
</feature>
<keyword evidence="1" id="KW-1133">Transmembrane helix</keyword>
<evidence type="ECO:0000256" key="1">
    <source>
        <dbReference type="SAM" id="Phobius"/>
    </source>
</evidence>
<evidence type="ECO:0000259" key="2">
    <source>
        <dbReference type="Pfam" id="PF11127"/>
    </source>
</evidence>
<dbReference type="AlphaFoldDB" id="A0AAU7E9E4"/>
<reference evidence="3" key="1">
    <citation type="submission" date="2024-05" db="EMBL/GenBank/DDBJ databases">
        <title>Campylobacter coli isolated from environmental waters in Slovenia.</title>
        <authorList>
            <person name="Zautner A.E."/>
            <person name="Bunk B."/>
            <person name="Riedel T."/>
            <person name="Sproeer C."/>
        </authorList>
    </citation>
    <scope>NUCLEOTIDE SEQUENCE</scope>
    <source>
        <strain evidence="3">CCS1377</strain>
    </source>
</reference>
<dbReference type="Pfam" id="PF11127">
    <property type="entry name" value="YgaP-like_TM"/>
    <property type="match status" value="1"/>
</dbReference>
<feature type="domain" description="Inner membrane protein YgaP-like transmembrane" evidence="2">
    <location>
        <begin position="1"/>
        <end position="55"/>
    </location>
</feature>
<organism evidence="3">
    <name type="scientific">Campylobacter sp. CCS1377</name>
    <dbReference type="NCBI Taxonomy" id="3158229"/>
    <lineage>
        <taxon>Bacteria</taxon>
        <taxon>Pseudomonadati</taxon>
        <taxon>Campylobacterota</taxon>
        <taxon>Epsilonproteobacteria</taxon>
        <taxon>Campylobacterales</taxon>
        <taxon>Campylobacteraceae</taxon>
        <taxon>Campylobacter</taxon>
    </lineage>
</organism>
<dbReference type="InterPro" id="IPR021309">
    <property type="entry name" value="YgaP-like_TM"/>
</dbReference>
<dbReference type="RefSeq" id="WP_348518725.1">
    <property type="nucleotide sequence ID" value="NZ_CP155620.1"/>
</dbReference>
<keyword evidence="1" id="KW-0812">Transmembrane</keyword>
<proteinExistence type="predicted"/>
<evidence type="ECO:0000313" key="3">
    <source>
        <dbReference type="EMBL" id="XBJ29474.1"/>
    </source>
</evidence>
<name>A0AAU7E9E4_9BACT</name>